<proteinExistence type="predicted"/>
<protein>
    <submittedName>
        <fullName evidence="1">Uncharacterized protein</fullName>
    </submittedName>
</protein>
<dbReference type="Proteomes" id="UP000005540">
    <property type="component" value="Unassembled WGS sequence"/>
</dbReference>
<name>C4FIU3_9AQUI</name>
<dbReference type="AlphaFoldDB" id="C4FIU3"/>
<dbReference type="EMBL" id="ABZS01000032">
    <property type="protein sequence ID" value="EEP61018.1"/>
    <property type="molecule type" value="Genomic_DNA"/>
</dbReference>
<accession>C4FIU3</accession>
<keyword evidence="2" id="KW-1185">Reference proteome</keyword>
<sequence length="43" mass="4604">MGAYKDTDSSLTLIMTDLGHTKEGDSSHGCRMTILIFGTASKL</sequence>
<comment type="caution">
    <text evidence="1">The sequence shown here is derived from an EMBL/GenBank/DDBJ whole genome shotgun (WGS) entry which is preliminary data.</text>
</comment>
<evidence type="ECO:0000313" key="1">
    <source>
        <dbReference type="EMBL" id="EEP61018.1"/>
    </source>
</evidence>
<organism evidence="1 2">
    <name type="scientific">Sulfurihydrogenibium yellowstonense SS-5</name>
    <dbReference type="NCBI Taxonomy" id="432331"/>
    <lineage>
        <taxon>Bacteria</taxon>
        <taxon>Pseudomonadati</taxon>
        <taxon>Aquificota</taxon>
        <taxon>Aquificia</taxon>
        <taxon>Aquificales</taxon>
        <taxon>Hydrogenothermaceae</taxon>
        <taxon>Sulfurihydrogenibium</taxon>
    </lineage>
</organism>
<gene>
    <name evidence="1" type="ORF">SULYE_0483</name>
</gene>
<evidence type="ECO:0000313" key="2">
    <source>
        <dbReference type="Proteomes" id="UP000005540"/>
    </source>
</evidence>
<reference evidence="1 2" key="1">
    <citation type="submission" date="2009-04" db="EMBL/GenBank/DDBJ databases">
        <authorList>
            <person name="Reysenbach A.-L."/>
            <person name="Heidelberg J.F."/>
            <person name="Nelson W.C."/>
        </authorList>
    </citation>
    <scope>NUCLEOTIDE SEQUENCE [LARGE SCALE GENOMIC DNA]</scope>
    <source>
        <strain evidence="1 2">SS-5</strain>
    </source>
</reference>